<comment type="caution">
    <text evidence="3">The sequence shown here is derived from an EMBL/GenBank/DDBJ whole genome shotgun (WGS) entry which is preliminary data.</text>
</comment>
<dbReference type="AlphaFoldDB" id="A0A315VQP7"/>
<name>A0A315VQP7_GAMAF</name>
<feature type="transmembrane region" description="Helical" evidence="2">
    <location>
        <begin position="177"/>
        <end position="197"/>
    </location>
</feature>
<reference evidence="3 4" key="1">
    <citation type="journal article" date="2018" name="G3 (Bethesda)">
        <title>A High-Quality Reference Genome for the Invasive Mosquitofish Gambusia affinis Using a Chicago Library.</title>
        <authorList>
            <person name="Hoffberg S.L."/>
            <person name="Troendle N.J."/>
            <person name="Glenn T.C."/>
            <person name="Mahmud O."/>
            <person name="Louha S."/>
            <person name="Chalopin D."/>
            <person name="Bennetzen J.L."/>
            <person name="Mauricio R."/>
        </authorList>
    </citation>
    <scope>NUCLEOTIDE SEQUENCE [LARGE SCALE GENOMIC DNA]</scope>
    <source>
        <strain evidence="3">NE01/NJP1002.9</strain>
        <tissue evidence="3">Muscle</tissue>
    </source>
</reference>
<keyword evidence="4" id="KW-1185">Reference proteome</keyword>
<dbReference type="EMBL" id="NHOQ01001259">
    <property type="protein sequence ID" value="PWA25530.1"/>
    <property type="molecule type" value="Genomic_DNA"/>
</dbReference>
<organism evidence="3 4">
    <name type="scientific">Gambusia affinis</name>
    <name type="common">Western mosquitofish</name>
    <name type="synonym">Heterandria affinis</name>
    <dbReference type="NCBI Taxonomy" id="33528"/>
    <lineage>
        <taxon>Eukaryota</taxon>
        <taxon>Metazoa</taxon>
        <taxon>Chordata</taxon>
        <taxon>Craniata</taxon>
        <taxon>Vertebrata</taxon>
        <taxon>Euteleostomi</taxon>
        <taxon>Actinopterygii</taxon>
        <taxon>Neopterygii</taxon>
        <taxon>Teleostei</taxon>
        <taxon>Neoteleostei</taxon>
        <taxon>Acanthomorphata</taxon>
        <taxon>Ovalentaria</taxon>
        <taxon>Atherinomorphae</taxon>
        <taxon>Cyprinodontiformes</taxon>
        <taxon>Poeciliidae</taxon>
        <taxon>Poeciliinae</taxon>
        <taxon>Gambusia</taxon>
    </lineage>
</organism>
<keyword evidence="2" id="KW-1133">Transmembrane helix</keyword>
<gene>
    <name evidence="3" type="ORF">CCH79_00020599</name>
</gene>
<evidence type="ECO:0000256" key="1">
    <source>
        <dbReference type="SAM" id="MobiDB-lite"/>
    </source>
</evidence>
<keyword evidence="2" id="KW-0472">Membrane</keyword>
<keyword evidence="2" id="KW-0812">Transmembrane</keyword>
<evidence type="ECO:0000313" key="3">
    <source>
        <dbReference type="EMBL" id="PWA25530.1"/>
    </source>
</evidence>
<evidence type="ECO:0000256" key="2">
    <source>
        <dbReference type="SAM" id="Phobius"/>
    </source>
</evidence>
<sequence>MTSTQNHQIQNLASPNGPTSQLNQLDQSNRFNWLWTGQLSGPTDPEPSEPLTSVKYSRVLETEESSSNQNQNPPSGVTQKILLIVLESARTGSDWSGPVRVLMQTPSSSDDPLLDPNRTALDLFSPVQELFVDRTAVPELHHDPPSEPVQNQTRPRTQSSSAASCWLGLLGKIKRMMMVLLFVYISIPFIIKLFPSIQAKLVFLNFGEFQSDLNGALIGRFYAAWQLAGGGVGSAVSMKSCSI</sequence>
<protein>
    <submittedName>
        <fullName evidence="3">Uncharacterized protein</fullName>
    </submittedName>
</protein>
<feature type="region of interest" description="Disordered" evidence="1">
    <location>
        <begin position="1"/>
        <end position="24"/>
    </location>
</feature>
<dbReference type="Proteomes" id="UP000250572">
    <property type="component" value="Unassembled WGS sequence"/>
</dbReference>
<accession>A0A315VQP7</accession>
<evidence type="ECO:0000313" key="4">
    <source>
        <dbReference type="Proteomes" id="UP000250572"/>
    </source>
</evidence>
<feature type="transmembrane region" description="Helical" evidence="2">
    <location>
        <begin position="217"/>
        <end position="238"/>
    </location>
</feature>
<proteinExistence type="predicted"/>